<organism evidence="1 2">
    <name type="scientific">Ascaris lumbricoides</name>
    <name type="common">Giant roundworm</name>
    <dbReference type="NCBI Taxonomy" id="6252"/>
    <lineage>
        <taxon>Eukaryota</taxon>
        <taxon>Metazoa</taxon>
        <taxon>Ecdysozoa</taxon>
        <taxon>Nematoda</taxon>
        <taxon>Chromadorea</taxon>
        <taxon>Rhabditida</taxon>
        <taxon>Spirurina</taxon>
        <taxon>Ascaridomorpha</taxon>
        <taxon>Ascaridoidea</taxon>
        <taxon>Ascarididae</taxon>
        <taxon>Ascaris</taxon>
    </lineage>
</organism>
<protein>
    <submittedName>
        <fullName evidence="2">Metalloendopeptidase</fullName>
    </submittedName>
</protein>
<keyword evidence="1" id="KW-1185">Reference proteome</keyword>
<evidence type="ECO:0000313" key="2">
    <source>
        <dbReference type="WBParaSite" id="ALUE_0001201201-mRNA-1"/>
    </source>
</evidence>
<sequence>MDVIAGGCVADQVMHTGMNLYWRNIFDYDPINPKKSDSALTMTNSDHSNVSRSDADKHLWRQRVVDGDCIRQGGKTVRQ</sequence>
<dbReference type="WBParaSite" id="ALUE_0001201201-mRNA-1">
    <property type="protein sequence ID" value="ALUE_0001201201-mRNA-1"/>
    <property type="gene ID" value="ALUE_0001201201"/>
</dbReference>
<evidence type="ECO:0000313" key="1">
    <source>
        <dbReference type="Proteomes" id="UP000036681"/>
    </source>
</evidence>
<name>A0A0M3I553_ASCLU</name>
<accession>A0A0M3I553</accession>
<dbReference type="Proteomes" id="UP000036681">
    <property type="component" value="Unplaced"/>
</dbReference>
<dbReference type="AlphaFoldDB" id="A0A0M3I553"/>
<reference evidence="2" key="1">
    <citation type="submission" date="2017-02" db="UniProtKB">
        <authorList>
            <consortium name="WormBaseParasite"/>
        </authorList>
    </citation>
    <scope>IDENTIFICATION</scope>
</reference>
<proteinExistence type="predicted"/>